<sequence>MEGGNEVEKVMVQRVDGVALELAESVGRFDPHLMIYGTLHTQKAPDEVPVSTSYSEWNCATWTPMLVDTTDVRETEQFETLSYQDLVLTAIEETAHDTPPSEDFVKTISGNRREDDTLRCEEVLNVAARYTVNSQTQTKAVNALKDTDPDLHLKIWSEKMETRSLLGARDKADEVEVTYPHRRLISLARNLSYRHRRKLFVHDETKLLPRMHRRFLKTRGSDRRIRNISQIKAAYDHGPKVVEIAKQPAVDLVTVSNVEEGGEDSRLSNSLITSLGLDYSGLTGTESTNVQHGSHIADSHDDGKPFLRDLNFVLIDIEEIRRKSLKQGRIHDERCSSLEKGITPCTSDNISWKEDVPTTEGDVSFERHELQYPGRVKPGATMFLFNDSSEAAGVALSPRSINLVTDSPTITTSNGLNQWIPSGGCTMTRDLRTDSNTVASPCSSICSSGPGTNVTNKVNSLDLSMTSRFEVSASTVDTLMELPAFWDDNTLNEPPSDEILVADHEVSTNLGSNVSSRNLLNKRKSKCISIPSDRPPTQGKHTSDGIGMREFEMRQCRVPTRTEGEDSTAEGQTRSDGSMVGQQTSRRLAEHCSSTPRGTEGDVLTLWTSVEQICSRRDCMLHALPGTEASETQAKHKEYVPRNGDEVQIQEMEKHNERVPYTAKDIFEVANNRNPFVEGSDRAATTFIHEQIPDMNLVPDGVPIESKSANPRAHLVGDSSIQGNEQGADTFIHGQIPDMNLVPDGVPIESKSEHPRAHLVGEEQHPAKSCSLVELKELNSRLFSENLNIKEENSGLREEIRRDFICPELCREIRGTSRNPIG</sequence>
<dbReference type="Proteomes" id="UP000077202">
    <property type="component" value="Unassembled WGS sequence"/>
</dbReference>
<accession>A0A176WCU3</accession>
<proteinExistence type="predicted"/>
<dbReference type="AlphaFoldDB" id="A0A176WCU3"/>
<evidence type="ECO:0000256" key="1">
    <source>
        <dbReference type="SAM" id="MobiDB-lite"/>
    </source>
</evidence>
<gene>
    <name evidence="2" type="ORF">AXG93_1502s1000</name>
</gene>
<name>A0A176WCU3_MARPO</name>
<comment type="caution">
    <text evidence="2">The sequence shown here is derived from an EMBL/GenBank/DDBJ whole genome shotgun (WGS) entry which is preliminary data.</text>
</comment>
<evidence type="ECO:0000313" key="3">
    <source>
        <dbReference type="Proteomes" id="UP000077202"/>
    </source>
</evidence>
<dbReference type="EMBL" id="LVLJ01001188">
    <property type="protein sequence ID" value="OAE31000.1"/>
    <property type="molecule type" value="Genomic_DNA"/>
</dbReference>
<protein>
    <submittedName>
        <fullName evidence="2">Uncharacterized protein</fullName>
    </submittedName>
</protein>
<organism evidence="2 3">
    <name type="scientific">Marchantia polymorpha subsp. ruderalis</name>
    <dbReference type="NCBI Taxonomy" id="1480154"/>
    <lineage>
        <taxon>Eukaryota</taxon>
        <taxon>Viridiplantae</taxon>
        <taxon>Streptophyta</taxon>
        <taxon>Embryophyta</taxon>
        <taxon>Marchantiophyta</taxon>
        <taxon>Marchantiopsida</taxon>
        <taxon>Marchantiidae</taxon>
        <taxon>Marchantiales</taxon>
        <taxon>Marchantiaceae</taxon>
        <taxon>Marchantia</taxon>
    </lineage>
</organism>
<evidence type="ECO:0000313" key="2">
    <source>
        <dbReference type="EMBL" id="OAE31000.1"/>
    </source>
</evidence>
<reference evidence="2" key="1">
    <citation type="submission" date="2016-03" db="EMBL/GenBank/DDBJ databases">
        <title>Mechanisms controlling the formation of the plant cell surface in tip-growing cells are functionally conserved among land plants.</title>
        <authorList>
            <person name="Honkanen S."/>
            <person name="Jones V.A."/>
            <person name="Morieri G."/>
            <person name="Champion C."/>
            <person name="Hetherington A.J."/>
            <person name="Kelly S."/>
            <person name="Saint-Marcoux D."/>
            <person name="Proust H."/>
            <person name="Prescott H."/>
            <person name="Dolan L."/>
        </authorList>
    </citation>
    <scope>NUCLEOTIDE SEQUENCE [LARGE SCALE GENOMIC DNA]</scope>
    <source>
        <tissue evidence="2">Whole gametophyte</tissue>
    </source>
</reference>
<feature type="region of interest" description="Disordered" evidence="1">
    <location>
        <begin position="557"/>
        <end position="600"/>
    </location>
</feature>
<keyword evidence="3" id="KW-1185">Reference proteome</keyword>
<feature type="compositionally biased region" description="Polar residues" evidence="1">
    <location>
        <begin position="569"/>
        <end position="597"/>
    </location>
</feature>